<dbReference type="PANTHER" id="PTHR15712">
    <property type="entry name" value="ARMADILLO REPEAT CONTAINING PROTEIN"/>
    <property type="match status" value="1"/>
</dbReference>
<keyword evidence="3" id="KW-0812">Transmembrane</keyword>
<evidence type="ECO:0000256" key="3">
    <source>
        <dbReference type="ARBA" id="ARBA00022692"/>
    </source>
</evidence>
<dbReference type="Pfam" id="PF04826">
    <property type="entry name" value="Arm_2"/>
    <property type="match status" value="1"/>
</dbReference>
<keyword evidence="6" id="KW-0496">Mitochondrion</keyword>
<keyword evidence="9" id="KW-1185">Reference proteome</keyword>
<dbReference type="Gene3D" id="1.25.10.10">
    <property type="entry name" value="Leucine-rich Repeat Variant"/>
    <property type="match status" value="1"/>
</dbReference>
<accession>A0A9J7LAJ2</accession>
<dbReference type="GO" id="GO:0005741">
    <property type="term" value="C:mitochondrial outer membrane"/>
    <property type="evidence" value="ECO:0007669"/>
    <property type="project" value="UniProtKB-SubCell"/>
</dbReference>
<proteinExistence type="inferred from homology"/>
<comment type="similarity">
    <text evidence="2">Belongs to the eutherian X-chromosome-specific Armcx family.</text>
</comment>
<evidence type="ECO:0000313" key="9">
    <source>
        <dbReference type="Proteomes" id="UP000001554"/>
    </source>
</evidence>
<dbReference type="InterPro" id="IPR051303">
    <property type="entry name" value="Armcx_regulator"/>
</dbReference>
<dbReference type="GO" id="GO:0005739">
    <property type="term" value="C:mitochondrion"/>
    <property type="evidence" value="ECO:0000318"/>
    <property type="project" value="GO_Central"/>
</dbReference>
<evidence type="ECO:0000256" key="6">
    <source>
        <dbReference type="ARBA" id="ARBA00023128"/>
    </source>
</evidence>
<dbReference type="InterPro" id="IPR000225">
    <property type="entry name" value="Armadillo"/>
</dbReference>
<keyword evidence="4" id="KW-0735">Signal-anchor</keyword>
<dbReference type="OrthoDB" id="10017790at2759"/>
<name>A0A9J7LAJ2_BRAFL</name>
<dbReference type="InterPro" id="IPR011989">
    <property type="entry name" value="ARM-like"/>
</dbReference>
<dbReference type="GeneID" id="118417096"/>
<evidence type="ECO:0000256" key="4">
    <source>
        <dbReference type="ARBA" id="ARBA00022968"/>
    </source>
</evidence>
<organism evidence="9 10">
    <name type="scientific">Branchiostoma floridae</name>
    <name type="common">Florida lancelet</name>
    <name type="synonym">Amphioxus</name>
    <dbReference type="NCBI Taxonomy" id="7739"/>
    <lineage>
        <taxon>Eukaryota</taxon>
        <taxon>Metazoa</taxon>
        <taxon>Chordata</taxon>
        <taxon>Cephalochordata</taxon>
        <taxon>Leptocardii</taxon>
        <taxon>Amphioxiformes</taxon>
        <taxon>Branchiostomatidae</taxon>
        <taxon>Branchiostoma</taxon>
    </lineage>
</organism>
<dbReference type="KEGG" id="bfo:118417096"/>
<evidence type="ECO:0000256" key="5">
    <source>
        <dbReference type="ARBA" id="ARBA00022989"/>
    </source>
</evidence>
<dbReference type="RefSeq" id="XP_035678389.1">
    <property type="nucleotide sequence ID" value="XM_035822496.1"/>
</dbReference>
<evidence type="ECO:0000256" key="7">
    <source>
        <dbReference type="ARBA" id="ARBA00023136"/>
    </source>
</evidence>
<dbReference type="SUPFAM" id="SSF48371">
    <property type="entry name" value="ARM repeat"/>
    <property type="match status" value="1"/>
</dbReference>
<evidence type="ECO:0000256" key="2">
    <source>
        <dbReference type="ARBA" id="ARBA00010553"/>
    </source>
</evidence>
<dbReference type="OMA" id="VTNDYHY"/>
<protein>
    <submittedName>
        <fullName evidence="10">Armadillo repeat-containing protein 10-like</fullName>
    </submittedName>
</protein>
<comment type="subcellular location">
    <subcellularLocation>
        <location evidence="1">Mitochondrion outer membrane</location>
        <topology evidence="1">Single-pass membrane protein</topology>
    </subcellularLocation>
</comment>
<reference evidence="10" key="2">
    <citation type="submission" date="2025-08" db="UniProtKB">
        <authorList>
            <consortium name="RefSeq"/>
        </authorList>
    </citation>
    <scope>IDENTIFICATION</scope>
    <source>
        <strain evidence="10">S238N-H82</strain>
        <tissue evidence="10">Testes</tissue>
    </source>
</reference>
<keyword evidence="7" id="KW-0472">Membrane</keyword>
<sequence>MIRNLLVVGLGAVGSYAVYKVIDRLYFSEKKEDTENETDNERKTSQQVYDNADSLEGELGGLTMCSSLSANQLAFLSALLQSENPGVVERTLCTIGNLAAFTSNQNAMRESNLLQAVVDTLKKSDESSGIQACCCQALANLAMNVANQAVVQSCLPFVVNKIVQSTESDATTLSGLKLLTNMTVMEDYHHHLYPAVPKLLQLSTTDHDAPVQLQSLKVLVNLSCNQAFIQTLLRSPVPPTFLALLQSTMGDVQLRALTFVANVISSLEDEVLSSDFAADSLQAVLYGSGGRRRDIYATVLKLTKHPSEDVRRQASRVLVAKMLRYDNQD</sequence>
<reference evidence="9" key="1">
    <citation type="journal article" date="2020" name="Nat. Ecol. Evol.">
        <title>Deeply conserved synteny resolves early events in vertebrate evolution.</title>
        <authorList>
            <person name="Simakov O."/>
            <person name="Marletaz F."/>
            <person name="Yue J.X."/>
            <person name="O'Connell B."/>
            <person name="Jenkins J."/>
            <person name="Brandt A."/>
            <person name="Calef R."/>
            <person name="Tung C.H."/>
            <person name="Huang T.K."/>
            <person name="Schmutz J."/>
            <person name="Satoh N."/>
            <person name="Yu J.K."/>
            <person name="Putnam N.H."/>
            <person name="Green R.E."/>
            <person name="Rokhsar D.S."/>
        </authorList>
    </citation>
    <scope>NUCLEOTIDE SEQUENCE [LARGE SCALE GENOMIC DNA]</scope>
    <source>
        <strain evidence="9">S238N-H82</strain>
    </source>
</reference>
<dbReference type="Proteomes" id="UP000001554">
    <property type="component" value="Chromosome 6"/>
</dbReference>
<dbReference type="InterPro" id="IPR016024">
    <property type="entry name" value="ARM-type_fold"/>
</dbReference>
<dbReference type="PANTHER" id="PTHR15712:SF23">
    <property type="entry name" value="ARMADILLO REPEAT CONTAINING 10"/>
    <property type="match status" value="1"/>
</dbReference>
<feature type="domain" description="Armadillo repeat-containing" evidence="8">
    <location>
        <begin position="69"/>
        <end position="284"/>
    </location>
</feature>
<dbReference type="InterPro" id="IPR006911">
    <property type="entry name" value="ARM-rpt_dom"/>
</dbReference>
<evidence type="ECO:0000313" key="10">
    <source>
        <dbReference type="RefSeq" id="XP_035678389.1"/>
    </source>
</evidence>
<evidence type="ECO:0000259" key="8">
    <source>
        <dbReference type="Pfam" id="PF04826"/>
    </source>
</evidence>
<gene>
    <name evidence="10" type="primary">LOC118417096</name>
</gene>
<evidence type="ECO:0000256" key="1">
    <source>
        <dbReference type="ARBA" id="ARBA00004572"/>
    </source>
</evidence>
<dbReference type="SMART" id="SM00185">
    <property type="entry name" value="ARM"/>
    <property type="match status" value="2"/>
</dbReference>
<keyword evidence="5" id="KW-1133">Transmembrane helix</keyword>
<dbReference type="AlphaFoldDB" id="A0A9J7LAJ2"/>